<reference evidence="2" key="1">
    <citation type="submission" date="2013-09" db="EMBL/GenBank/DDBJ databases">
        <title>The Genome Sequence of Enterobacter cloacae BWH 31.</title>
        <authorList>
            <consortium name="The Broad Institute Genomics Platform"/>
            <consortium name="The Broad Institute Genome Sequencing Center for Infectious Disease"/>
            <person name="Murphy C."/>
            <person name="Cosimi L."/>
            <person name="Cerqueira G."/>
            <person name="Feldgarden M."/>
            <person name="Hung D."/>
            <person name="Onderdonk A.B."/>
            <person name="Ferraro M.J."/>
            <person name="Hooper D."/>
            <person name="Dekker J."/>
            <person name="O'Brien T."/>
            <person name="Huang S."/>
            <person name="Quan V."/>
            <person name="Ernst C."/>
            <person name="Delaney M."/>
            <person name="DuBois A."/>
            <person name="Young S.K."/>
            <person name="Zeng Q."/>
            <person name="Gargeya S."/>
            <person name="Fitzgerald M."/>
            <person name="Abouelleil A."/>
            <person name="Alvarado L."/>
            <person name="Berlin A.M."/>
            <person name="Chapman S.B."/>
            <person name="Gainer-Dewar J."/>
            <person name="Goldberg J."/>
            <person name="Gnerre S."/>
            <person name="Griggs A."/>
            <person name="Gujja S."/>
            <person name="Hansen M."/>
            <person name="Howarth C."/>
            <person name="Imamovic A."/>
            <person name="Ireland A."/>
            <person name="Larimer J."/>
            <person name="McCowan C."/>
            <person name="Murphy C."/>
            <person name="Pearson M."/>
            <person name="Poon T.W."/>
            <person name="Priest M."/>
            <person name="Roberts A."/>
            <person name="Saif S."/>
            <person name="Shea T."/>
            <person name="Sykes S."/>
            <person name="Wortman J."/>
            <person name="Nusbaum C."/>
            <person name="Birren B."/>
        </authorList>
    </citation>
    <scope>NUCLEOTIDE SEQUENCE [LARGE SCALE GENOMIC DNA]</scope>
    <source>
        <strain evidence="2">BWH 31</strain>
    </source>
</reference>
<sequence length="91" mass="10299">MTEALHDVTFRILSMSETRRDVCPAQYGPVSGVFIRAKSSEITSPVANRFLSHRSVIVIRLTPNSVYGVSITDILPGWRLATYWMAWPFRA</sequence>
<dbReference type="Proteomes" id="UP000017391">
    <property type="component" value="Unassembled WGS sequence"/>
</dbReference>
<comment type="caution">
    <text evidence="1">The sequence shown here is derived from an EMBL/GenBank/DDBJ whole genome shotgun (WGS) entry which is preliminary data.</text>
</comment>
<dbReference type="AlphaFoldDB" id="A0ABC9UCT8"/>
<protein>
    <submittedName>
        <fullName evidence="1">Uncharacterized protein</fullName>
    </submittedName>
</protein>
<evidence type="ECO:0000313" key="1">
    <source>
        <dbReference type="EMBL" id="ESM33774.1"/>
    </source>
</evidence>
<dbReference type="EMBL" id="AYIP01000008">
    <property type="protein sequence ID" value="ESM33774.1"/>
    <property type="molecule type" value="Genomic_DNA"/>
</dbReference>
<gene>
    <name evidence="1" type="ORF">L402_01861</name>
</gene>
<accession>A0ABC9UCT8</accession>
<organism evidence="1 2">
    <name type="scientific">Enterobacter asburiae</name>
    <dbReference type="NCBI Taxonomy" id="61645"/>
    <lineage>
        <taxon>Bacteria</taxon>
        <taxon>Pseudomonadati</taxon>
        <taxon>Pseudomonadota</taxon>
        <taxon>Gammaproteobacteria</taxon>
        <taxon>Enterobacterales</taxon>
        <taxon>Enterobacteriaceae</taxon>
        <taxon>Enterobacter</taxon>
        <taxon>Enterobacter cloacae complex</taxon>
    </lineage>
</organism>
<evidence type="ECO:0000313" key="2">
    <source>
        <dbReference type="Proteomes" id="UP000017391"/>
    </source>
</evidence>
<name>A0ABC9UCT8_ENTAS</name>
<proteinExistence type="predicted"/>